<dbReference type="Gene3D" id="3.20.20.140">
    <property type="entry name" value="Metal-dependent hydrolases"/>
    <property type="match status" value="1"/>
</dbReference>
<dbReference type="InterPro" id="IPR032466">
    <property type="entry name" value="Metal_Hydrolase"/>
</dbReference>
<dbReference type="RefSeq" id="WP_090319985.1">
    <property type="nucleotide sequence ID" value="NZ_FNKJ01000003.1"/>
</dbReference>
<keyword evidence="3" id="KW-1185">Reference proteome</keyword>
<protein>
    <submittedName>
        <fullName evidence="2">Predicted metal-dependent hydrolase, TIM-barrel fold</fullName>
    </submittedName>
</protein>
<dbReference type="PANTHER" id="PTHR35563:SF2">
    <property type="entry name" value="BARREL METAL-DEPENDENT HYDROLASE, PUTATIVE (AFU_ORTHOLOGUE AFUA_1G16240)-RELATED"/>
    <property type="match status" value="1"/>
</dbReference>
<sequence>MSIYDEPKIDCHNHLFDPARFAYRADTIYAPAGQEVAPLEQFVRVMDAYGVQHALLVGPSSGYRTDNRCLLHALAQGEGRFKGIAVVDHDARLDELAGLKEQGVVGVAFNPALEGVAVMDDAAGLFGRLAELDLFAQIQVQGDQLLGLLGLIESTAPRLLIDHCGRPEVRAGLGQPGFRALLDLAGSGRAWVKISGMQKFAAHDHLDEQAGAYVGALLQAFGPDACVWGSDWPFIREQSRVDYGPLLKLAERLIPDFSERRKVMWDTPRRLFGFGER</sequence>
<dbReference type="Proteomes" id="UP000199570">
    <property type="component" value="Unassembled WGS sequence"/>
</dbReference>
<name>A0A1H1DFD5_9PSED</name>
<organism evidence="2 3">
    <name type="scientific">Pseudomonas moorei</name>
    <dbReference type="NCBI Taxonomy" id="395599"/>
    <lineage>
        <taxon>Bacteria</taxon>
        <taxon>Pseudomonadati</taxon>
        <taxon>Pseudomonadota</taxon>
        <taxon>Gammaproteobacteria</taxon>
        <taxon>Pseudomonadales</taxon>
        <taxon>Pseudomonadaceae</taxon>
        <taxon>Pseudomonas</taxon>
    </lineage>
</organism>
<accession>A0A1H1DFD5</accession>
<feature type="domain" description="Amidohydrolase-related" evidence="1">
    <location>
        <begin position="9"/>
        <end position="274"/>
    </location>
</feature>
<dbReference type="Pfam" id="PF04909">
    <property type="entry name" value="Amidohydro_2"/>
    <property type="match status" value="1"/>
</dbReference>
<dbReference type="PANTHER" id="PTHR35563">
    <property type="entry name" value="BARREL METAL-DEPENDENT HYDROLASE, PUTATIVE (AFU_ORTHOLOGUE AFUA_1G16240)-RELATED"/>
    <property type="match status" value="1"/>
</dbReference>
<gene>
    <name evidence="2" type="ORF">SAMN04490195_1706</name>
</gene>
<dbReference type="OrthoDB" id="9787654at2"/>
<dbReference type="EMBL" id="FNKJ01000003">
    <property type="protein sequence ID" value="SDQ75211.1"/>
    <property type="molecule type" value="Genomic_DNA"/>
</dbReference>
<evidence type="ECO:0000259" key="1">
    <source>
        <dbReference type="Pfam" id="PF04909"/>
    </source>
</evidence>
<keyword evidence="2" id="KW-0378">Hydrolase</keyword>
<dbReference type="GO" id="GO:0016787">
    <property type="term" value="F:hydrolase activity"/>
    <property type="evidence" value="ECO:0007669"/>
    <property type="project" value="UniProtKB-KW"/>
</dbReference>
<dbReference type="SUPFAM" id="SSF51556">
    <property type="entry name" value="Metallo-dependent hydrolases"/>
    <property type="match status" value="1"/>
</dbReference>
<dbReference type="InterPro" id="IPR052358">
    <property type="entry name" value="Aro_Compnd_Degr_Hydrolases"/>
</dbReference>
<evidence type="ECO:0000313" key="3">
    <source>
        <dbReference type="Proteomes" id="UP000199570"/>
    </source>
</evidence>
<dbReference type="InterPro" id="IPR006680">
    <property type="entry name" value="Amidohydro-rel"/>
</dbReference>
<evidence type="ECO:0000313" key="2">
    <source>
        <dbReference type="EMBL" id="SDQ75211.1"/>
    </source>
</evidence>
<reference evidence="3" key="1">
    <citation type="submission" date="2016-10" db="EMBL/GenBank/DDBJ databases">
        <authorList>
            <person name="Varghese N."/>
            <person name="Submissions S."/>
        </authorList>
    </citation>
    <scope>NUCLEOTIDE SEQUENCE [LARGE SCALE GENOMIC DNA]</scope>
    <source>
        <strain evidence="3">BS3775</strain>
    </source>
</reference>
<dbReference type="AlphaFoldDB" id="A0A1H1DFD5"/>
<proteinExistence type="predicted"/>